<dbReference type="InterPro" id="IPR036774">
    <property type="entry name" value="ERV/ALR_sulphydryl_oxid_sf"/>
</dbReference>
<evidence type="ECO:0000259" key="7">
    <source>
        <dbReference type="PROSITE" id="PS51324"/>
    </source>
</evidence>
<dbReference type="InterPro" id="IPR050834">
    <property type="entry name" value="Glycosyltransf_2"/>
</dbReference>
<dbReference type="AlphaFoldDB" id="A0A518G730"/>
<dbReference type="InterPro" id="IPR001173">
    <property type="entry name" value="Glyco_trans_2-like"/>
</dbReference>
<keyword evidence="5" id="KW-0560">Oxidoreductase</keyword>
<dbReference type="PANTHER" id="PTHR43685">
    <property type="entry name" value="GLYCOSYLTRANSFERASE"/>
    <property type="match status" value="1"/>
</dbReference>
<feature type="domain" description="ERV/ALR sulfhydryl oxidase" evidence="7">
    <location>
        <begin position="11"/>
        <end position="119"/>
    </location>
</feature>
<sequence length="403" mass="45296">MIKCDGCGRLVRSSVLPLHCHCGTTTHKLADGTANTASSSYWGKLHRYTGRDAAWVWKWLDEYNGCPACKADFRRYMQRNPPNTKTKDSLFMWGVDAHNWVNQKLGRAIFTYTEARRLYRSTPNAAPDLPTYDQDTAAALNANVDVVIPFHGGDARFAAESIESMLEQRRVFTFLHIIADQCDIPAEVVRIAKTDPEVRLYTTPRRMGPYRIANSIARHEAASDFLAIQDADDISTPHRLAKQLQTLIGSDYAQTSGAMQNFTDEQNPYLLDRRQTEHTILPGVCFHHVPGGRCVNSVRTIKRAIFELLNGFADELCSMDFDLDNRLALAGFKTHWASDVVGMRRLHSQSLTNGPEYGPNTAARRAANALCIRNLKTMQKRPTINQAAELGGMLKAERLQRIN</sequence>
<proteinExistence type="predicted"/>
<gene>
    <name evidence="8" type="ORF">Q31a_27110</name>
</gene>
<dbReference type="InterPro" id="IPR029044">
    <property type="entry name" value="Nucleotide-diphossugar_trans"/>
</dbReference>
<dbReference type="PROSITE" id="PS51324">
    <property type="entry name" value="ERV_ALR"/>
    <property type="match status" value="1"/>
</dbReference>
<dbReference type="EC" id="1.8.3.2" evidence="2"/>
<accession>A0A518G730</accession>
<dbReference type="Proteomes" id="UP000318017">
    <property type="component" value="Chromosome"/>
</dbReference>
<dbReference type="Pfam" id="PF04777">
    <property type="entry name" value="Evr1_Alr"/>
    <property type="match status" value="1"/>
</dbReference>
<evidence type="ECO:0000256" key="2">
    <source>
        <dbReference type="ARBA" id="ARBA00012512"/>
    </source>
</evidence>
<evidence type="ECO:0000313" key="8">
    <source>
        <dbReference type="EMBL" id="QDV24394.1"/>
    </source>
</evidence>
<evidence type="ECO:0000256" key="3">
    <source>
        <dbReference type="ARBA" id="ARBA00022630"/>
    </source>
</evidence>
<keyword evidence="3" id="KW-0285">Flavoprotein</keyword>
<dbReference type="KEGG" id="ahel:Q31a_27110"/>
<evidence type="ECO:0000256" key="4">
    <source>
        <dbReference type="ARBA" id="ARBA00022827"/>
    </source>
</evidence>
<evidence type="ECO:0000256" key="6">
    <source>
        <dbReference type="ARBA" id="ARBA00023157"/>
    </source>
</evidence>
<dbReference type="GO" id="GO:0016972">
    <property type="term" value="F:thiol oxidase activity"/>
    <property type="evidence" value="ECO:0007669"/>
    <property type="project" value="UniProtKB-EC"/>
</dbReference>
<dbReference type="SUPFAM" id="SSF53448">
    <property type="entry name" value="Nucleotide-diphospho-sugar transferases"/>
    <property type="match status" value="1"/>
</dbReference>
<comment type="cofactor">
    <cofactor evidence="1">
        <name>FAD</name>
        <dbReference type="ChEBI" id="CHEBI:57692"/>
    </cofactor>
</comment>
<dbReference type="PANTHER" id="PTHR43685:SF2">
    <property type="entry name" value="GLYCOSYLTRANSFERASE 2-LIKE DOMAIN-CONTAINING PROTEIN"/>
    <property type="match status" value="1"/>
</dbReference>
<evidence type="ECO:0000313" key="9">
    <source>
        <dbReference type="Proteomes" id="UP000318017"/>
    </source>
</evidence>
<dbReference type="InterPro" id="IPR017905">
    <property type="entry name" value="ERV/ALR_sulphydryl_oxidase"/>
</dbReference>
<name>A0A518G730_9BACT</name>
<organism evidence="8 9">
    <name type="scientific">Aureliella helgolandensis</name>
    <dbReference type="NCBI Taxonomy" id="2527968"/>
    <lineage>
        <taxon>Bacteria</taxon>
        <taxon>Pseudomonadati</taxon>
        <taxon>Planctomycetota</taxon>
        <taxon>Planctomycetia</taxon>
        <taxon>Pirellulales</taxon>
        <taxon>Pirellulaceae</taxon>
        <taxon>Aureliella</taxon>
    </lineage>
</organism>
<dbReference type="Gene3D" id="3.90.550.10">
    <property type="entry name" value="Spore Coat Polysaccharide Biosynthesis Protein SpsA, Chain A"/>
    <property type="match status" value="1"/>
</dbReference>
<reference evidence="8 9" key="1">
    <citation type="submission" date="2019-02" db="EMBL/GenBank/DDBJ databases">
        <title>Deep-cultivation of Planctomycetes and their phenomic and genomic characterization uncovers novel biology.</title>
        <authorList>
            <person name="Wiegand S."/>
            <person name="Jogler M."/>
            <person name="Boedeker C."/>
            <person name="Pinto D."/>
            <person name="Vollmers J."/>
            <person name="Rivas-Marin E."/>
            <person name="Kohn T."/>
            <person name="Peeters S.H."/>
            <person name="Heuer A."/>
            <person name="Rast P."/>
            <person name="Oberbeckmann S."/>
            <person name="Bunk B."/>
            <person name="Jeske O."/>
            <person name="Meyerdierks A."/>
            <person name="Storesund J.E."/>
            <person name="Kallscheuer N."/>
            <person name="Luecker S."/>
            <person name="Lage O.M."/>
            <person name="Pohl T."/>
            <person name="Merkel B.J."/>
            <person name="Hornburger P."/>
            <person name="Mueller R.-W."/>
            <person name="Bruemmer F."/>
            <person name="Labrenz M."/>
            <person name="Spormann A.M."/>
            <person name="Op den Camp H."/>
            <person name="Overmann J."/>
            <person name="Amann R."/>
            <person name="Jetten M.S.M."/>
            <person name="Mascher T."/>
            <person name="Medema M.H."/>
            <person name="Devos D.P."/>
            <person name="Kaster A.-K."/>
            <person name="Ovreas L."/>
            <person name="Rohde M."/>
            <person name="Galperin M.Y."/>
            <person name="Jogler C."/>
        </authorList>
    </citation>
    <scope>NUCLEOTIDE SEQUENCE [LARGE SCALE GENOMIC DNA]</scope>
    <source>
        <strain evidence="8 9">Q31a</strain>
    </source>
</reference>
<keyword evidence="6" id="KW-1015">Disulfide bond</keyword>
<keyword evidence="9" id="KW-1185">Reference proteome</keyword>
<dbReference type="RefSeq" id="WP_197356776.1">
    <property type="nucleotide sequence ID" value="NZ_CP036298.1"/>
</dbReference>
<dbReference type="EMBL" id="CP036298">
    <property type="protein sequence ID" value="QDV24394.1"/>
    <property type="molecule type" value="Genomic_DNA"/>
</dbReference>
<evidence type="ECO:0000256" key="1">
    <source>
        <dbReference type="ARBA" id="ARBA00001974"/>
    </source>
</evidence>
<dbReference type="Gene3D" id="1.20.120.310">
    <property type="entry name" value="ERV/ALR sulfhydryl oxidase domain"/>
    <property type="match status" value="1"/>
</dbReference>
<evidence type="ECO:0000256" key="5">
    <source>
        <dbReference type="ARBA" id="ARBA00023002"/>
    </source>
</evidence>
<protein>
    <recommendedName>
        <fullName evidence="2">thiol oxidase</fullName>
        <ecNumber evidence="2">1.8.3.2</ecNumber>
    </recommendedName>
</protein>
<dbReference type="Pfam" id="PF00535">
    <property type="entry name" value="Glycos_transf_2"/>
    <property type="match status" value="1"/>
</dbReference>
<dbReference type="SUPFAM" id="SSF69000">
    <property type="entry name" value="FAD-dependent thiol oxidase"/>
    <property type="match status" value="1"/>
</dbReference>
<keyword evidence="4" id="KW-0274">FAD</keyword>